<dbReference type="Pfam" id="PF08546">
    <property type="entry name" value="ApbA_C"/>
    <property type="match status" value="1"/>
</dbReference>
<dbReference type="InterPro" id="IPR051402">
    <property type="entry name" value="KPR-Related"/>
</dbReference>
<feature type="domain" description="Ketopantoate reductase N-terminal" evidence="5">
    <location>
        <begin position="2"/>
        <end position="139"/>
    </location>
</feature>
<dbReference type="Gene3D" id="3.40.50.720">
    <property type="entry name" value="NAD(P)-binding Rossmann-like Domain"/>
    <property type="match status" value="1"/>
</dbReference>
<accession>A0AAJ1AJ79</accession>
<comment type="similarity">
    <text evidence="1 4">Belongs to the ketopantoate reductase family.</text>
</comment>
<feature type="domain" description="Ketopantoate reductase C-terminal" evidence="6">
    <location>
        <begin position="179"/>
        <end position="293"/>
    </location>
</feature>
<reference evidence="7 8" key="1">
    <citation type="journal article" date="2021" name="bioRxiv">
        <title>Unraveling nitrogen, sulfur and carbon metabolic pathways and microbial community transcriptional responses to substrate deprivation and toxicity stresses in a bioreactor mimicking anoxic brackish coastal sediment conditions.</title>
        <authorList>
            <person name="Martins P.D."/>
            <person name="Echeveste M.J."/>
            <person name="Arshad A."/>
            <person name="Kurth J."/>
            <person name="Ouboter H."/>
            <person name="Jetten M.S.M."/>
            <person name="Welte C.U."/>
        </authorList>
    </citation>
    <scope>NUCLEOTIDE SEQUENCE [LARGE SCALE GENOMIC DNA]</scope>
    <source>
        <strain evidence="7">MAG_38</strain>
    </source>
</reference>
<keyword evidence="2 4" id="KW-0521">NADP</keyword>
<dbReference type="SUPFAM" id="SSF51735">
    <property type="entry name" value="NAD(P)-binding Rossmann-fold domains"/>
    <property type="match status" value="1"/>
</dbReference>
<organism evidence="7 8">
    <name type="scientific">Candidatus Methylomirabilis tolerans</name>
    <dbReference type="NCBI Taxonomy" id="3123416"/>
    <lineage>
        <taxon>Bacteria</taxon>
        <taxon>Candidatus Methylomirabilota</taxon>
        <taxon>Candidatus Methylomirabilia</taxon>
        <taxon>Candidatus Methylomirabilales</taxon>
        <taxon>Candidatus Methylomirabilaceae</taxon>
        <taxon>Candidatus Methylomirabilis</taxon>
    </lineage>
</organism>
<evidence type="ECO:0000256" key="3">
    <source>
        <dbReference type="ARBA" id="ARBA00023002"/>
    </source>
</evidence>
<dbReference type="InterPro" id="IPR013752">
    <property type="entry name" value="KPA_reductase"/>
</dbReference>
<evidence type="ECO:0000259" key="5">
    <source>
        <dbReference type="Pfam" id="PF02558"/>
    </source>
</evidence>
<keyword evidence="3 4" id="KW-0560">Oxidoreductase</keyword>
<name>A0AAJ1AJ79_9BACT</name>
<dbReference type="EC" id="1.1.1.169" evidence="4"/>
<dbReference type="EMBL" id="JAIOIU010000102">
    <property type="protein sequence ID" value="MBZ0160166.1"/>
    <property type="molecule type" value="Genomic_DNA"/>
</dbReference>
<proteinExistence type="inferred from homology"/>
<dbReference type="Proteomes" id="UP001197609">
    <property type="component" value="Unassembled WGS sequence"/>
</dbReference>
<dbReference type="InterPro" id="IPR003710">
    <property type="entry name" value="ApbA"/>
</dbReference>
<evidence type="ECO:0000259" key="6">
    <source>
        <dbReference type="Pfam" id="PF08546"/>
    </source>
</evidence>
<evidence type="ECO:0000256" key="2">
    <source>
        <dbReference type="ARBA" id="ARBA00022857"/>
    </source>
</evidence>
<comment type="caution">
    <text evidence="7">The sequence shown here is derived from an EMBL/GenBank/DDBJ whole genome shotgun (WGS) entry which is preliminary data.</text>
</comment>
<comment type="catalytic activity">
    <reaction evidence="4">
        <text>(R)-pantoate + NADP(+) = 2-dehydropantoate + NADPH + H(+)</text>
        <dbReference type="Rhea" id="RHEA:16233"/>
        <dbReference type="ChEBI" id="CHEBI:11561"/>
        <dbReference type="ChEBI" id="CHEBI:15378"/>
        <dbReference type="ChEBI" id="CHEBI:15980"/>
        <dbReference type="ChEBI" id="CHEBI:57783"/>
        <dbReference type="ChEBI" id="CHEBI:58349"/>
        <dbReference type="EC" id="1.1.1.169"/>
    </reaction>
</comment>
<dbReference type="PANTHER" id="PTHR21708">
    <property type="entry name" value="PROBABLE 2-DEHYDROPANTOATE 2-REDUCTASE"/>
    <property type="match status" value="1"/>
</dbReference>
<dbReference type="NCBIfam" id="TIGR00745">
    <property type="entry name" value="apbA_panE"/>
    <property type="match status" value="1"/>
</dbReference>
<dbReference type="InterPro" id="IPR008927">
    <property type="entry name" value="6-PGluconate_DH-like_C_sf"/>
</dbReference>
<evidence type="ECO:0000313" key="8">
    <source>
        <dbReference type="Proteomes" id="UP001197609"/>
    </source>
</evidence>
<dbReference type="GO" id="GO:0015940">
    <property type="term" value="P:pantothenate biosynthetic process"/>
    <property type="evidence" value="ECO:0007669"/>
    <property type="project" value="UniProtKB-KW"/>
</dbReference>
<dbReference type="InterPro" id="IPR036291">
    <property type="entry name" value="NAD(P)-bd_dom_sf"/>
</dbReference>
<gene>
    <name evidence="7" type="ORF">K8G79_08540</name>
</gene>
<comment type="function">
    <text evidence="4">Catalyzes the NADPH-dependent reduction of ketopantoate into pantoic acid.</text>
</comment>
<dbReference type="Pfam" id="PF02558">
    <property type="entry name" value="ApbA"/>
    <property type="match status" value="1"/>
</dbReference>
<evidence type="ECO:0000256" key="1">
    <source>
        <dbReference type="ARBA" id="ARBA00007870"/>
    </source>
</evidence>
<comment type="pathway">
    <text evidence="4">Cofactor biosynthesis; (R)-pantothenate biosynthesis; (R)-pantoate from 3-methyl-2-oxobutanoate: step 2/2.</text>
</comment>
<dbReference type="PANTHER" id="PTHR21708:SF26">
    <property type="entry name" value="2-DEHYDROPANTOATE 2-REDUCTASE"/>
    <property type="match status" value="1"/>
</dbReference>
<dbReference type="InterPro" id="IPR013328">
    <property type="entry name" value="6PGD_dom2"/>
</dbReference>
<dbReference type="GO" id="GO:0005737">
    <property type="term" value="C:cytoplasm"/>
    <property type="evidence" value="ECO:0007669"/>
    <property type="project" value="TreeGrafter"/>
</dbReference>
<dbReference type="GO" id="GO:0008677">
    <property type="term" value="F:2-dehydropantoate 2-reductase activity"/>
    <property type="evidence" value="ECO:0007669"/>
    <property type="project" value="UniProtKB-EC"/>
</dbReference>
<dbReference type="AlphaFoldDB" id="A0AAJ1AJ79"/>
<dbReference type="Gene3D" id="1.10.1040.10">
    <property type="entry name" value="N-(1-d-carboxylethyl)-l-norvaline Dehydrogenase, domain 2"/>
    <property type="match status" value="1"/>
</dbReference>
<sequence>MAILGLGAIGGFLASIFWKQGVLVTCIGKPEQVRVINEHGIRLESARFGEVLAYPQAVHQLNYEPDLLFIAVKAPFLNDALGLVSRALVSNSVVIPLLNGFEHVSAIRERVGNRVAVGMIGAIEAVKVGWNHIIHSSRHAPHIELASNHDIPKKDLCRIGEFLSRMGVETLVCNREAEVIWRKLARLNAIASTTAASQETIGFIRQDPVWRRKLEGCVGEGVAVARKEGVKIDPEAVMHQIDALPPTLTTSLQRDIGKRIPSEVDAIPGAILRLAKLHHVPCPAIQEVYTMIMERIR</sequence>
<evidence type="ECO:0000313" key="7">
    <source>
        <dbReference type="EMBL" id="MBZ0160166.1"/>
    </source>
</evidence>
<protein>
    <recommendedName>
        <fullName evidence="4">2-dehydropantoate 2-reductase</fullName>
        <ecNumber evidence="4">1.1.1.169</ecNumber>
    </recommendedName>
    <alternativeName>
        <fullName evidence="4">Ketopantoate reductase</fullName>
    </alternativeName>
</protein>
<evidence type="ECO:0000256" key="4">
    <source>
        <dbReference type="RuleBase" id="RU362068"/>
    </source>
</evidence>
<keyword evidence="4" id="KW-0566">Pantothenate biosynthesis</keyword>
<dbReference type="InterPro" id="IPR013332">
    <property type="entry name" value="KPR_N"/>
</dbReference>
<dbReference type="SUPFAM" id="SSF48179">
    <property type="entry name" value="6-phosphogluconate dehydrogenase C-terminal domain-like"/>
    <property type="match status" value="1"/>
</dbReference>